<reference evidence="1 2" key="1">
    <citation type="submission" date="2023-11" db="EMBL/GenBank/DDBJ databases">
        <authorList>
            <person name="Bao R."/>
        </authorList>
    </citation>
    <scope>NUCLEOTIDE SEQUENCE [LARGE SCALE GENOMIC DNA]</scope>
    <source>
        <strain evidence="1 2">PJ23</strain>
    </source>
</reference>
<dbReference type="InterPro" id="IPR009945">
    <property type="entry name" value="ATPase_inh_sub_z"/>
</dbReference>
<dbReference type="RefSeq" id="WP_319845621.1">
    <property type="nucleotide sequence ID" value="NZ_JAXAFJ010000012.1"/>
</dbReference>
<comment type="caution">
    <text evidence="1">The sequence shown here is derived from an EMBL/GenBank/DDBJ whole genome shotgun (WGS) entry which is preliminary data.</text>
</comment>
<keyword evidence="2" id="KW-1185">Reference proteome</keyword>
<accession>A0ABU4RV33</accession>
<dbReference type="InterPro" id="IPR038293">
    <property type="entry name" value="ATPase_inh_sub_z_sf"/>
</dbReference>
<dbReference type="PIRSF" id="PIRSF031780">
    <property type="entry name" value="UCP031780"/>
    <property type="match status" value="1"/>
</dbReference>
<dbReference type="Proteomes" id="UP001274321">
    <property type="component" value="Unassembled WGS sequence"/>
</dbReference>
<evidence type="ECO:0000313" key="2">
    <source>
        <dbReference type="Proteomes" id="UP001274321"/>
    </source>
</evidence>
<evidence type="ECO:0000313" key="1">
    <source>
        <dbReference type="EMBL" id="MDX6807480.1"/>
    </source>
</evidence>
<dbReference type="Gene3D" id="1.10.790.20">
    <property type="entry name" value="Domain of unknown function DUF1476"/>
    <property type="match status" value="1"/>
</dbReference>
<gene>
    <name evidence="1" type="ORF">SCD90_15545</name>
</gene>
<protein>
    <submittedName>
        <fullName evidence="1">DUF1476 domain-containing protein</fullName>
    </submittedName>
</protein>
<organism evidence="1 2">
    <name type="scientific">Terrihabitans rhizophilus</name>
    <dbReference type="NCBI Taxonomy" id="3092662"/>
    <lineage>
        <taxon>Bacteria</taxon>
        <taxon>Pseudomonadati</taxon>
        <taxon>Pseudomonadota</taxon>
        <taxon>Alphaproteobacteria</taxon>
        <taxon>Hyphomicrobiales</taxon>
        <taxon>Terrihabitans</taxon>
    </lineage>
</organism>
<sequence length="106" mass="11876">MTTFDKRKDAFEAKYALDEEHRFLAYARRNRALGLWAASKLGKTGADADDYAKDVVNSDLIEAGEEDVFRKVFGDLQSAGCDVSEDDVRDAMLSHLDAAMAEIRKR</sequence>
<proteinExistence type="predicted"/>
<dbReference type="EMBL" id="JAXAFJ010000012">
    <property type="protein sequence ID" value="MDX6807480.1"/>
    <property type="molecule type" value="Genomic_DNA"/>
</dbReference>
<name>A0ABU4RV33_9HYPH</name>
<dbReference type="Pfam" id="PF07345">
    <property type="entry name" value="ATPaseInh_sub_z"/>
    <property type="match status" value="1"/>
</dbReference>